<proteinExistence type="predicted"/>
<dbReference type="Gene3D" id="3.90.1750.20">
    <property type="entry name" value="Putative Large Serine Recombinase, Chain B, Domain 2"/>
    <property type="match status" value="1"/>
</dbReference>
<gene>
    <name evidence="4" type="ORF">CAFE_27190</name>
</gene>
<evidence type="ECO:0000313" key="4">
    <source>
        <dbReference type="EMBL" id="MVB11990.1"/>
    </source>
</evidence>
<evidence type="ECO:0000259" key="2">
    <source>
        <dbReference type="PROSITE" id="PS51736"/>
    </source>
</evidence>
<dbReference type="Pfam" id="PF07508">
    <property type="entry name" value="Recombinase"/>
    <property type="match status" value="1"/>
</dbReference>
<dbReference type="Proteomes" id="UP000469440">
    <property type="component" value="Unassembled WGS sequence"/>
</dbReference>
<dbReference type="GO" id="GO:0000150">
    <property type="term" value="F:DNA strand exchange activity"/>
    <property type="evidence" value="ECO:0007669"/>
    <property type="project" value="InterPro"/>
</dbReference>
<dbReference type="InterPro" id="IPR050639">
    <property type="entry name" value="SSR_resolvase"/>
</dbReference>
<dbReference type="AlphaFoldDB" id="A0A6N8I2W6"/>
<sequence length="539" mass="61976">MWRDNGLPPQKLRKVVNWMNAVIYARYSSDNQREESIEGQLRECKAYAEKNGITVLSTYIDRALSAKTDHRPEFQHMIKDSAKGLFDIVLVWKLDRFSRNRYDSAHYKTVLRKNGAKVVSATESISEDSTGILLESLLEGYAEFYSAELSEKVIRGLTENALKCKYNGGGLPIGYTIDNEQNFQIDPITAPIVLEAFQRYDKGATVKQLVDFLNIKGIQTYRNKPLRIDCVKRLLKNRRYIGEYKYRDTITPDGVPTIVPKDLFDRVGERLAKNKKAPARAKAKEEMYLLTTKLFCGYCGAYMCGESGTSSNSTVHQYYKCVTAKYKKACPKKTVKKNWIENLVIEHIVKLLFDDALMNDLTDTLVEFQKRENTTLPLLKKRLIETEKGIENILNAIQQGIFTQSTKQRLDELEETRSSLEVSIIQEEMQKPVLTKEQLLFWLHRFRALDVTNPAHRQRLVDSFVNAIYLYDDKIVLMFNYKEGSKTINFSDIECSSLSAGAAPTKDISFAKGEVCLLLCGKAWYYGFRVYYFIRQTET</sequence>
<dbReference type="CDD" id="cd00338">
    <property type="entry name" value="Ser_Recombinase"/>
    <property type="match status" value="1"/>
</dbReference>
<organism evidence="4 5">
    <name type="scientific">Caproicibacter fermentans</name>
    <dbReference type="NCBI Taxonomy" id="2576756"/>
    <lineage>
        <taxon>Bacteria</taxon>
        <taxon>Bacillati</taxon>
        <taxon>Bacillota</taxon>
        <taxon>Clostridia</taxon>
        <taxon>Eubacteriales</taxon>
        <taxon>Acutalibacteraceae</taxon>
        <taxon>Caproicibacter</taxon>
    </lineage>
</organism>
<dbReference type="PANTHER" id="PTHR30461">
    <property type="entry name" value="DNA-INVERTASE FROM LAMBDOID PROPHAGE"/>
    <property type="match status" value="1"/>
</dbReference>
<dbReference type="PANTHER" id="PTHR30461:SF23">
    <property type="entry name" value="DNA RECOMBINASE-RELATED"/>
    <property type="match status" value="1"/>
</dbReference>
<dbReference type="InterPro" id="IPR006119">
    <property type="entry name" value="Resolv_N"/>
</dbReference>
<evidence type="ECO:0000256" key="1">
    <source>
        <dbReference type="SAM" id="Coils"/>
    </source>
</evidence>
<feature type="coiled-coil region" evidence="1">
    <location>
        <begin position="403"/>
        <end position="430"/>
    </location>
</feature>
<protein>
    <recommendedName>
        <fullName evidence="6">Recombinase family protein</fullName>
    </recommendedName>
</protein>
<dbReference type="Pfam" id="PF00239">
    <property type="entry name" value="Resolvase"/>
    <property type="match status" value="1"/>
</dbReference>
<dbReference type="PROSITE" id="PS51736">
    <property type="entry name" value="RECOMBINASES_3"/>
    <property type="match status" value="1"/>
</dbReference>
<accession>A0A6N8I2W6</accession>
<dbReference type="SUPFAM" id="SSF53041">
    <property type="entry name" value="Resolvase-like"/>
    <property type="match status" value="1"/>
</dbReference>
<dbReference type="GO" id="GO:0003677">
    <property type="term" value="F:DNA binding"/>
    <property type="evidence" value="ECO:0007669"/>
    <property type="project" value="InterPro"/>
</dbReference>
<dbReference type="Pfam" id="PF13408">
    <property type="entry name" value="Zn_ribbon_recom"/>
    <property type="match status" value="1"/>
</dbReference>
<feature type="domain" description="Recombinase" evidence="3">
    <location>
        <begin position="172"/>
        <end position="277"/>
    </location>
</feature>
<evidence type="ECO:0000313" key="5">
    <source>
        <dbReference type="Proteomes" id="UP000469440"/>
    </source>
</evidence>
<evidence type="ECO:0000259" key="3">
    <source>
        <dbReference type="PROSITE" id="PS51737"/>
    </source>
</evidence>
<comment type="caution">
    <text evidence="4">The sequence shown here is derived from an EMBL/GenBank/DDBJ whole genome shotgun (WGS) entry which is preliminary data.</text>
</comment>
<reference evidence="4 5" key="1">
    <citation type="submission" date="2019-09" db="EMBL/GenBank/DDBJ databases">
        <title>Genome sequence of Clostridium sp. EA1.</title>
        <authorList>
            <person name="Poehlein A."/>
            <person name="Bengelsdorf F.R."/>
            <person name="Daniel R."/>
        </authorList>
    </citation>
    <scope>NUCLEOTIDE SEQUENCE [LARGE SCALE GENOMIC DNA]</scope>
    <source>
        <strain evidence="4 5">EA1</strain>
    </source>
</reference>
<dbReference type="InterPro" id="IPR038109">
    <property type="entry name" value="DNA_bind_recomb_sf"/>
</dbReference>
<dbReference type="PROSITE" id="PS51737">
    <property type="entry name" value="RECOMBINASE_DNA_BIND"/>
    <property type="match status" value="1"/>
</dbReference>
<keyword evidence="5" id="KW-1185">Reference proteome</keyword>
<name>A0A6N8I2W6_9FIRM</name>
<dbReference type="InterPro" id="IPR011109">
    <property type="entry name" value="DNA_bind_recombinase_dom"/>
</dbReference>
<dbReference type="Gene3D" id="3.40.50.1390">
    <property type="entry name" value="Resolvase, N-terminal catalytic domain"/>
    <property type="match status" value="1"/>
</dbReference>
<keyword evidence="1" id="KW-0175">Coiled coil</keyword>
<dbReference type="InterPro" id="IPR036162">
    <property type="entry name" value="Resolvase-like_N_sf"/>
</dbReference>
<dbReference type="InterPro" id="IPR025827">
    <property type="entry name" value="Zn_ribbon_recom_dom"/>
</dbReference>
<feature type="domain" description="Resolvase/invertase-type recombinase catalytic" evidence="2">
    <location>
        <begin position="20"/>
        <end position="164"/>
    </location>
</feature>
<dbReference type="EMBL" id="VWXL01000078">
    <property type="protein sequence ID" value="MVB11990.1"/>
    <property type="molecule type" value="Genomic_DNA"/>
</dbReference>
<evidence type="ECO:0008006" key="6">
    <source>
        <dbReference type="Google" id="ProtNLM"/>
    </source>
</evidence>
<dbReference type="SMART" id="SM00857">
    <property type="entry name" value="Resolvase"/>
    <property type="match status" value="1"/>
</dbReference>